<dbReference type="Gene3D" id="2.40.50.100">
    <property type="match status" value="1"/>
</dbReference>
<comment type="similarity">
    <text evidence="1">Belongs to the membrane fusion protein (MFP) (TC 8.A.1) family.</text>
</comment>
<gene>
    <name evidence="9" type="ORF">D6Z83_13165</name>
    <name evidence="10" type="ORF">EBE87_15110</name>
</gene>
<feature type="domain" description="Multidrug resistance protein MdtA-like barrel-sandwich hybrid" evidence="7">
    <location>
        <begin position="46"/>
        <end position="185"/>
    </location>
</feature>
<evidence type="ECO:0000256" key="3">
    <source>
        <dbReference type="ARBA" id="ARBA00022989"/>
    </source>
</evidence>
<dbReference type="Proteomes" id="UP000274097">
    <property type="component" value="Unassembled WGS sequence"/>
</dbReference>
<dbReference type="EMBL" id="RAQU01000072">
    <property type="protein sequence ID" value="RKK03731.1"/>
    <property type="molecule type" value="Genomic_DNA"/>
</dbReference>
<dbReference type="EMBL" id="RFLX01000011">
    <property type="protein sequence ID" value="RMI20475.1"/>
    <property type="molecule type" value="Genomic_DNA"/>
</dbReference>
<keyword evidence="3 6" id="KW-1133">Transmembrane helix</keyword>
<evidence type="ECO:0000313" key="11">
    <source>
        <dbReference type="Proteomes" id="UP000274097"/>
    </source>
</evidence>
<keyword evidence="2 6" id="KW-0812">Transmembrane</keyword>
<dbReference type="InParanoid" id="A0A3A9JEC0"/>
<proteinExistence type="inferred from homology"/>
<feature type="domain" description="p-hydroxybenzoic acid efflux pump subunit AaeA-like beta-barrel" evidence="8">
    <location>
        <begin position="188"/>
        <end position="284"/>
    </location>
</feature>
<organism evidence="9 12">
    <name type="scientific">Teichococcus wenyumeiae</name>
    <dbReference type="NCBI Taxonomy" id="2478470"/>
    <lineage>
        <taxon>Bacteria</taxon>
        <taxon>Pseudomonadati</taxon>
        <taxon>Pseudomonadota</taxon>
        <taxon>Alphaproteobacteria</taxon>
        <taxon>Acetobacterales</taxon>
        <taxon>Roseomonadaceae</taxon>
        <taxon>Roseomonas</taxon>
    </lineage>
</organism>
<evidence type="ECO:0000256" key="2">
    <source>
        <dbReference type="ARBA" id="ARBA00022692"/>
    </source>
</evidence>
<dbReference type="PANTHER" id="PTHR30367:SF1">
    <property type="entry name" value="MULTIDRUG RESISTANCE PROTEIN MDTN"/>
    <property type="match status" value="1"/>
</dbReference>
<sequence length="306" mass="33459">MRFLQSSLRVLVTLAAVAIAAVLVVALWRSYMLAPWTRDGRVQAQVVNVAPEVAGTVVRVPVRDNQFIQRGEVLFEIDPVRFRLAVEQAEAQVEGARNQLNFARSESHRQQQLRVYASEEARERAENAVQVAAASLDQAQAALDLAKLNLARSRVVAPVNGYVTHLRLQAGSYVAAGAPQIAIVDSDSFWIEGYFEETKLAQVKPGDPARVRLMGYDVPLQGEVEGIARGISDANDVSNNRGLPAVNPVFTWVRLAQRIPVRVAIREVPPEVTLVVGMTASVAVGPESEKPAGLGGQMLEWLRDRL</sequence>
<dbReference type="InterPro" id="IPR050393">
    <property type="entry name" value="MFP_Efflux_Pump"/>
</dbReference>
<dbReference type="Pfam" id="PF25963">
    <property type="entry name" value="Beta-barrel_AAEA"/>
    <property type="match status" value="1"/>
</dbReference>
<comment type="caution">
    <text evidence="9">The sequence shown here is derived from an EMBL/GenBank/DDBJ whole genome shotgun (WGS) entry which is preliminary data.</text>
</comment>
<dbReference type="Pfam" id="PF25917">
    <property type="entry name" value="BSH_RND"/>
    <property type="match status" value="1"/>
</dbReference>
<dbReference type="Gene3D" id="2.40.30.170">
    <property type="match status" value="1"/>
</dbReference>
<dbReference type="InterPro" id="IPR058625">
    <property type="entry name" value="MdtA-like_BSH"/>
</dbReference>
<name>A0A3A9JEC0_9PROT</name>
<dbReference type="GO" id="GO:0022857">
    <property type="term" value="F:transmembrane transporter activity"/>
    <property type="evidence" value="ECO:0007669"/>
    <property type="project" value="InterPro"/>
</dbReference>
<dbReference type="NCBIfam" id="TIGR01730">
    <property type="entry name" value="RND_mfp"/>
    <property type="match status" value="1"/>
</dbReference>
<dbReference type="AlphaFoldDB" id="A0A3A9JEC0"/>
<evidence type="ECO:0000313" key="9">
    <source>
        <dbReference type="EMBL" id="RKK03731.1"/>
    </source>
</evidence>
<dbReference type="SUPFAM" id="SSF111369">
    <property type="entry name" value="HlyD-like secretion proteins"/>
    <property type="match status" value="1"/>
</dbReference>
<evidence type="ECO:0000256" key="1">
    <source>
        <dbReference type="ARBA" id="ARBA00009477"/>
    </source>
</evidence>
<keyword evidence="4 6" id="KW-0472">Membrane</keyword>
<evidence type="ECO:0000259" key="7">
    <source>
        <dbReference type="Pfam" id="PF25917"/>
    </source>
</evidence>
<reference evidence="9 12" key="1">
    <citation type="submission" date="2018-09" db="EMBL/GenBank/DDBJ databases">
        <title>Roseomonas sp. nov., isolated from feces of Tibetan antelopes in the Qinghai-Tibet plateau, China.</title>
        <authorList>
            <person name="Tian Z."/>
        </authorList>
    </citation>
    <scope>NUCLEOTIDE SEQUENCE [LARGE SCALE GENOMIC DNA]</scope>
    <source>
        <strain evidence="10 11">Z23</strain>
        <strain evidence="9 12">Z24</strain>
    </source>
</reference>
<feature type="coiled-coil region" evidence="5">
    <location>
        <begin position="86"/>
        <end position="142"/>
    </location>
</feature>
<dbReference type="Proteomes" id="UP000278036">
    <property type="component" value="Unassembled WGS sequence"/>
</dbReference>
<keyword evidence="11" id="KW-1185">Reference proteome</keyword>
<feature type="transmembrane region" description="Helical" evidence="6">
    <location>
        <begin position="6"/>
        <end position="28"/>
    </location>
</feature>
<accession>A0A3A9JEC0</accession>
<dbReference type="FunCoup" id="A0A3A9JEC0">
    <property type="interactions" value="90"/>
</dbReference>
<dbReference type="RefSeq" id="WP_120638760.1">
    <property type="nucleotide sequence ID" value="NZ_RAQU01000072.1"/>
</dbReference>
<protein>
    <submittedName>
        <fullName evidence="10">Efflux RND transporter periplasmic adaptor subunit</fullName>
    </submittedName>
    <submittedName>
        <fullName evidence="9">HlyD family secretion protein</fullName>
    </submittedName>
</protein>
<keyword evidence="5" id="KW-0175">Coiled coil</keyword>
<dbReference type="GO" id="GO:0016020">
    <property type="term" value="C:membrane"/>
    <property type="evidence" value="ECO:0007669"/>
    <property type="project" value="InterPro"/>
</dbReference>
<evidence type="ECO:0000256" key="5">
    <source>
        <dbReference type="SAM" id="Coils"/>
    </source>
</evidence>
<dbReference type="PANTHER" id="PTHR30367">
    <property type="entry name" value="P-HYDROXYBENZOIC ACID EFFLUX PUMP SUBUNIT AAEA-RELATED"/>
    <property type="match status" value="1"/>
</dbReference>
<evidence type="ECO:0000313" key="10">
    <source>
        <dbReference type="EMBL" id="RMI20475.1"/>
    </source>
</evidence>
<evidence type="ECO:0000256" key="6">
    <source>
        <dbReference type="SAM" id="Phobius"/>
    </source>
</evidence>
<evidence type="ECO:0000259" key="8">
    <source>
        <dbReference type="Pfam" id="PF25963"/>
    </source>
</evidence>
<dbReference type="OrthoDB" id="9811754at2"/>
<dbReference type="InterPro" id="IPR058634">
    <property type="entry name" value="AaeA-lik-b-barrel"/>
</dbReference>
<dbReference type="InterPro" id="IPR006143">
    <property type="entry name" value="RND_pump_MFP"/>
</dbReference>
<evidence type="ECO:0000256" key="4">
    <source>
        <dbReference type="ARBA" id="ARBA00023136"/>
    </source>
</evidence>
<evidence type="ECO:0000313" key="12">
    <source>
        <dbReference type="Proteomes" id="UP000278036"/>
    </source>
</evidence>